<evidence type="ECO:0000313" key="3">
    <source>
        <dbReference type="Proteomes" id="UP000432015"/>
    </source>
</evidence>
<reference evidence="2 3" key="1">
    <citation type="submission" date="2019-11" db="EMBL/GenBank/DDBJ databases">
        <authorList>
            <person name="Cao P."/>
        </authorList>
    </citation>
    <scope>NUCLEOTIDE SEQUENCE [LARGE SCALE GENOMIC DNA]</scope>
    <source>
        <strain evidence="2 3">NEAU-AAG5</strain>
    </source>
</reference>
<dbReference type="AlphaFoldDB" id="A0A7K1L1B4"/>
<name>A0A7K1L1B4_9ACTN</name>
<evidence type="ECO:0000256" key="1">
    <source>
        <dbReference type="SAM" id="MobiDB-lite"/>
    </source>
</evidence>
<dbReference type="RefSeq" id="WP_156217379.1">
    <property type="nucleotide sequence ID" value="NZ_WOFH01000005.1"/>
</dbReference>
<evidence type="ECO:0000313" key="2">
    <source>
        <dbReference type="EMBL" id="MUN38248.1"/>
    </source>
</evidence>
<feature type="compositionally biased region" description="Basic and acidic residues" evidence="1">
    <location>
        <begin position="56"/>
        <end position="65"/>
    </location>
</feature>
<feature type="region of interest" description="Disordered" evidence="1">
    <location>
        <begin position="56"/>
        <end position="76"/>
    </location>
</feature>
<protein>
    <submittedName>
        <fullName evidence="2">Uncharacterized protein</fullName>
    </submittedName>
</protein>
<dbReference type="EMBL" id="WOFH01000005">
    <property type="protein sequence ID" value="MUN38248.1"/>
    <property type="molecule type" value="Genomic_DNA"/>
</dbReference>
<proteinExistence type="predicted"/>
<organism evidence="2 3">
    <name type="scientific">Actinomadura litoris</name>
    <dbReference type="NCBI Taxonomy" id="2678616"/>
    <lineage>
        <taxon>Bacteria</taxon>
        <taxon>Bacillati</taxon>
        <taxon>Actinomycetota</taxon>
        <taxon>Actinomycetes</taxon>
        <taxon>Streptosporangiales</taxon>
        <taxon>Thermomonosporaceae</taxon>
        <taxon>Actinomadura</taxon>
    </lineage>
</organism>
<sequence>MKAPEEPATLHDALAACRQFLGEVATETQYYFQGKRENPDKMAYLGNIIERHAAREREVRRKAEGAGRSLVRRPAP</sequence>
<dbReference type="Proteomes" id="UP000432015">
    <property type="component" value="Unassembled WGS sequence"/>
</dbReference>
<gene>
    <name evidence="2" type="ORF">GNZ18_16775</name>
</gene>
<keyword evidence="3" id="KW-1185">Reference proteome</keyword>
<comment type="caution">
    <text evidence="2">The sequence shown here is derived from an EMBL/GenBank/DDBJ whole genome shotgun (WGS) entry which is preliminary data.</text>
</comment>
<accession>A0A7K1L1B4</accession>